<protein>
    <submittedName>
        <fullName evidence="1">Uncharacterized protein</fullName>
    </submittedName>
</protein>
<proteinExistence type="predicted"/>
<dbReference type="EMBL" id="OZ034832">
    <property type="protein sequence ID" value="CAL1689495.1"/>
    <property type="molecule type" value="Genomic_DNA"/>
</dbReference>
<sequence length="159" mass="17996">MEQARVKPPWPACLAVRENLLPSGIPHIPILIENIPGYVSLSDYEENCIKSVQTIGEILPGAVRVVQLQSISSEAKVTLSLERLPVDAVYFKDAKGRRIPIWEKCRVFKVFGTLEWKENKVVLVAHKLLTIQDIRGSLNILSLLSAAVRPMYYQYKKLK</sequence>
<organism evidence="1 2">
    <name type="scientific">Lasius platythorax</name>
    <dbReference type="NCBI Taxonomy" id="488582"/>
    <lineage>
        <taxon>Eukaryota</taxon>
        <taxon>Metazoa</taxon>
        <taxon>Ecdysozoa</taxon>
        <taxon>Arthropoda</taxon>
        <taxon>Hexapoda</taxon>
        <taxon>Insecta</taxon>
        <taxon>Pterygota</taxon>
        <taxon>Neoptera</taxon>
        <taxon>Endopterygota</taxon>
        <taxon>Hymenoptera</taxon>
        <taxon>Apocrita</taxon>
        <taxon>Aculeata</taxon>
        <taxon>Formicoidea</taxon>
        <taxon>Formicidae</taxon>
        <taxon>Formicinae</taxon>
        <taxon>Lasius</taxon>
        <taxon>Lasius</taxon>
    </lineage>
</organism>
<dbReference type="AlphaFoldDB" id="A0AAV2P9B1"/>
<name>A0AAV2P9B1_9HYME</name>
<evidence type="ECO:0000313" key="1">
    <source>
        <dbReference type="EMBL" id="CAL1689495.1"/>
    </source>
</evidence>
<accession>A0AAV2P9B1</accession>
<reference evidence="1" key="1">
    <citation type="submission" date="2024-04" db="EMBL/GenBank/DDBJ databases">
        <authorList>
            <consortium name="Molecular Ecology Group"/>
        </authorList>
    </citation>
    <scope>NUCLEOTIDE SEQUENCE</scope>
</reference>
<keyword evidence="2" id="KW-1185">Reference proteome</keyword>
<gene>
    <name evidence="1" type="ORF">LPLAT_LOCUS14412</name>
</gene>
<dbReference type="Proteomes" id="UP001497644">
    <property type="component" value="Chromosome 9"/>
</dbReference>
<evidence type="ECO:0000313" key="2">
    <source>
        <dbReference type="Proteomes" id="UP001497644"/>
    </source>
</evidence>